<dbReference type="EMBL" id="FMIA01000002">
    <property type="protein sequence ID" value="SCL50908.1"/>
    <property type="molecule type" value="Genomic_DNA"/>
</dbReference>
<protein>
    <submittedName>
        <fullName evidence="2">Uncharacterized protein</fullName>
    </submittedName>
</protein>
<organism evidence="2 3">
    <name type="scientific">Micromonospora yangpuensis</name>
    <dbReference type="NCBI Taxonomy" id="683228"/>
    <lineage>
        <taxon>Bacteria</taxon>
        <taxon>Bacillati</taxon>
        <taxon>Actinomycetota</taxon>
        <taxon>Actinomycetes</taxon>
        <taxon>Micromonosporales</taxon>
        <taxon>Micromonosporaceae</taxon>
        <taxon>Micromonospora</taxon>
    </lineage>
</organism>
<accession>A0A1C6UAB4</accession>
<dbReference type="InterPro" id="IPR046000">
    <property type="entry name" value="DUF5956"/>
</dbReference>
<feature type="compositionally biased region" description="Basic and acidic residues" evidence="1">
    <location>
        <begin position="71"/>
        <end position="82"/>
    </location>
</feature>
<evidence type="ECO:0000313" key="2">
    <source>
        <dbReference type="EMBL" id="SCL50908.1"/>
    </source>
</evidence>
<gene>
    <name evidence="2" type="ORF">GA0070617_1629</name>
</gene>
<keyword evidence="3" id="KW-1185">Reference proteome</keyword>
<dbReference type="RefSeq" id="WP_091435374.1">
    <property type="nucleotide sequence ID" value="NZ_BMMJ01000001.1"/>
</dbReference>
<reference evidence="2 3" key="1">
    <citation type="submission" date="2016-06" db="EMBL/GenBank/DDBJ databases">
        <authorList>
            <person name="Kjaerup R.B."/>
            <person name="Dalgaard T.S."/>
            <person name="Juul-Madsen H.R."/>
        </authorList>
    </citation>
    <scope>NUCLEOTIDE SEQUENCE [LARGE SCALE GENOMIC DNA]</scope>
    <source>
        <strain evidence="2 3">DSM 45577</strain>
    </source>
</reference>
<name>A0A1C6UAB4_9ACTN</name>
<dbReference type="Pfam" id="PF19381">
    <property type="entry name" value="DUF5956"/>
    <property type="match status" value="1"/>
</dbReference>
<proteinExistence type="predicted"/>
<dbReference type="AlphaFoldDB" id="A0A1C6UAB4"/>
<dbReference type="OrthoDB" id="4476365at2"/>
<dbReference type="STRING" id="683228.GA0070617_1629"/>
<sequence>MADSETSAGGWHDVPLLPASLAPTDGHEWFELPESTWGALVGWTAGTARMARVPDRVESHSTVTTTNGPAGDERQVRPRTADEQADVDATINEYLQACGAPARPPGYRWFLRLPTGYSEARLWAEVNEALPPSAINPADVASRITQIVSGMYADVGR</sequence>
<evidence type="ECO:0000256" key="1">
    <source>
        <dbReference type="SAM" id="MobiDB-lite"/>
    </source>
</evidence>
<feature type="region of interest" description="Disordered" evidence="1">
    <location>
        <begin position="54"/>
        <end position="83"/>
    </location>
</feature>
<evidence type="ECO:0000313" key="3">
    <source>
        <dbReference type="Proteomes" id="UP000198937"/>
    </source>
</evidence>
<dbReference type="Proteomes" id="UP000198937">
    <property type="component" value="Unassembled WGS sequence"/>
</dbReference>